<sequence length="688" mass="77990">MAGNGGGDVPPEVPERTMSDYLNPARTTPRPTIVLPATTEANTFTVKMHHINMMPSFYGKDKECPYTHMRAFEELVSTIVSTPAQLESAKLKLFPFSVKDKAKIWLNNMRPQSLANWADLSKAFYMKFFPPHLTKELMNQIQMFKQKEGESFYQYWERYKDLLNSIPYHGLPVFQRVEYLLKGCFPSTRLLMDSMCVGGVLAKTPDAAWDYFEELAEKTQNWDCNLRDSGLKSKGISDGFSPLSPKSPAPKLVVIAMVRSKHTAKGTRKAHSSDYKRPVTLRTLDPDEVAEREAQAEERSKKQKLDEAEKAKQDWINSVQKRNFICERQLKQSSFKASHRIHEVITNQGLGHFFKVLKGFRAGVVKEFYANVEVNRPNEIIKSVVGSKTVIVNPDVIAKDLNNYQRPELDKITYPKEAFKLDFDELKKTLSDNKPDAVQDKKFLCGKLNDLFRLINKVVHHNLNPHSKERALSVDDAHLIYVFSKEEEKVDWARQIFNALADFHDKGLSNANIPFPVMITRLCEQAKVKFNKGDEPNFYGCPQATTGGSEKKSKSMTKPPLAAGISRPIALKSSERNEQWWEITMCRLDAIQEEQKALKKKMENETRRRERKEGKLMRKTNYVAVWVGETSGKPYVPTQEDDEQTTDEDVESAAAAGGAGSSKKKGVAIPSQSNSDDEGGGDNENLSE</sequence>
<feature type="coiled-coil region" evidence="1">
    <location>
        <begin position="588"/>
        <end position="615"/>
    </location>
</feature>
<dbReference type="InterPro" id="IPR005162">
    <property type="entry name" value="Retrotrans_gag_dom"/>
</dbReference>
<dbReference type="PANTHER" id="PTHR33223:SF11">
    <property type="entry name" value="ELEMENT PROTEIN, PUTATIVE-RELATED"/>
    <property type="match status" value="1"/>
</dbReference>
<dbReference type="EMBL" id="WJXA01000008">
    <property type="protein sequence ID" value="KAF7134534.1"/>
    <property type="molecule type" value="Genomic_DNA"/>
</dbReference>
<gene>
    <name evidence="5" type="ORF">RHSIM_Rhsim08G0061100</name>
</gene>
<dbReference type="Pfam" id="PF20167">
    <property type="entry name" value="Transposase_32"/>
    <property type="match status" value="1"/>
</dbReference>
<dbReference type="PANTHER" id="PTHR33223">
    <property type="entry name" value="CCHC-TYPE DOMAIN-CONTAINING PROTEIN"/>
    <property type="match status" value="1"/>
</dbReference>
<evidence type="ECO:0000256" key="2">
    <source>
        <dbReference type="SAM" id="MobiDB-lite"/>
    </source>
</evidence>
<keyword evidence="1" id="KW-0175">Coiled coil</keyword>
<dbReference type="InterPro" id="IPR046796">
    <property type="entry name" value="Transposase_32_dom"/>
</dbReference>
<accession>A0A834GKF8</accession>
<comment type="caution">
    <text evidence="5">The sequence shown here is derived from an EMBL/GenBank/DDBJ whole genome shotgun (WGS) entry which is preliminary data.</text>
</comment>
<protein>
    <recommendedName>
        <fullName evidence="7">Retrotransposon gag domain-containing protein</fullName>
    </recommendedName>
</protein>
<evidence type="ECO:0000259" key="4">
    <source>
        <dbReference type="Pfam" id="PF20167"/>
    </source>
</evidence>
<feature type="compositionally biased region" description="Acidic residues" evidence="2">
    <location>
        <begin position="639"/>
        <end position="651"/>
    </location>
</feature>
<dbReference type="AlphaFoldDB" id="A0A834GKF8"/>
<feature type="region of interest" description="Disordered" evidence="2">
    <location>
        <begin position="541"/>
        <end position="561"/>
    </location>
</feature>
<dbReference type="Proteomes" id="UP000626092">
    <property type="component" value="Unassembled WGS sequence"/>
</dbReference>
<feature type="region of interest" description="Disordered" evidence="2">
    <location>
        <begin position="630"/>
        <end position="688"/>
    </location>
</feature>
<organism evidence="5 6">
    <name type="scientific">Rhododendron simsii</name>
    <name type="common">Sims's rhododendron</name>
    <dbReference type="NCBI Taxonomy" id="118357"/>
    <lineage>
        <taxon>Eukaryota</taxon>
        <taxon>Viridiplantae</taxon>
        <taxon>Streptophyta</taxon>
        <taxon>Embryophyta</taxon>
        <taxon>Tracheophyta</taxon>
        <taxon>Spermatophyta</taxon>
        <taxon>Magnoliopsida</taxon>
        <taxon>eudicotyledons</taxon>
        <taxon>Gunneridae</taxon>
        <taxon>Pentapetalae</taxon>
        <taxon>asterids</taxon>
        <taxon>Ericales</taxon>
        <taxon>Ericaceae</taxon>
        <taxon>Ericoideae</taxon>
        <taxon>Rhodoreae</taxon>
        <taxon>Rhododendron</taxon>
    </lineage>
</organism>
<evidence type="ECO:0000313" key="5">
    <source>
        <dbReference type="EMBL" id="KAF7134534.1"/>
    </source>
</evidence>
<feature type="compositionally biased region" description="Acidic residues" evidence="2">
    <location>
        <begin position="675"/>
        <end position="688"/>
    </location>
</feature>
<feature type="region of interest" description="Disordered" evidence="2">
    <location>
        <begin position="265"/>
        <end position="312"/>
    </location>
</feature>
<feature type="compositionally biased region" description="Basic and acidic residues" evidence="2">
    <location>
        <begin position="289"/>
        <end position="312"/>
    </location>
</feature>
<feature type="domain" description="Putative plant transposon protein" evidence="4">
    <location>
        <begin position="348"/>
        <end position="528"/>
    </location>
</feature>
<dbReference type="Pfam" id="PF03732">
    <property type="entry name" value="Retrotrans_gag"/>
    <property type="match status" value="1"/>
</dbReference>
<evidence type="ECO:0000259" key="3">
    <source>
        <dbReference type="Pfam" id="PF03732"/>
    </source>
</evidence>
<keyword evidence="6" id="KW-1185">Reference proteome</keyword>
<evidence type="ECO:0008006" key="7">
    <source>
        <dbReference type="Google" id="ProtNLM"/>
    </source>
</evidence>
<name>A0A834GKF8_RHOSS</name>
<feature type="domain" description="Retrotransposon gag" evidence="3">
    <location>
        <begin position="92"/>
        <end position="182"/>
    </location>
</feature>
<proteinExistence type="predicted"/>
<evidence type="ECO:0000313" key="6">
    <source>
        <dbReference type="Proteomes" id="UP000626092"/>
    </source>
</evidence>
<reference evidence="5" key="1">
    <citation type="submission" date="2019-11" db="EMBL/GenBank/DDBJ databases">
        <authorList>
            <person name="Liu Y."/>
            <person name="Hou J."/>
            <person name="Li T.-Q."/>
            <person name="Guan C.-H."/>
            <person name="Wu X."/>
            <person name="Wu H.-Z."/>
            <person name="Ling F."/>
            <person name="Zhang R."/>
            <person name="Shi X.-G."/>
            <person name="Ren J.-P."/>
            <person name="Chen E.-F."/>
            <person name="Sun J.-M."/>
        </authorList>
    </citation>
    <scope>NUCLEOTIDE SEQUENCE</scope>
    <source>
        <strain evidence="5">Adult_tree_wgs_1</strain>
        <tissue evidence="5">Leaves</tissue>
    </source>
</reference>
<dbReference type="OrthoDB" id="1305902at2759"/>
<evidence type="ECO:0000256" key="1">
    <source>
        <dbReference type="SAM" id="Coils"/>
    </source>
</evidence>
<feature type="region of interest" description="Disordered" evidence="2">
    <location>
        <begin position="1"/>
        <end position="30"/>
    </location>
</feature>